<dbReference type="OrthoDB" id="10687405at2759"/>
<dbReference type="VEuPathDB" id="TrichDB:TRFO_39051"/>
<keyword evidence="1" id="KW-0472">Membrane</keyword>
<dbReference type="Proteomes" id="UP000179807">
    <property type="component" value="Unassembled WGS sequence"/>
</dbReference>
<evidence type="ECO:0000313" key="3">
    <source>
        <dbReference type="Proteomes" id="UP000179807"/>
    </source>
</evidence>
<dbReference type="EMBL" id="MLAK01001291">
    <property type="protein sequence ID" value="OHS94779.1"/>
    <property type="molecule type" value="Genomic_DNA"/>
</dbReference>
<reference evidence="2" key="1">
    <citation type="submission" date="2016-10" db="EMBL/GenBank/DDBJ databases">
        <authorList>
            <person name="Benchimol M."/>
            <person name="Almeida L.G."/>
            <person name="Vasconcelos A.T."/>
            <person name="Perreira-Neves A."/>
            <person name="Rosa I.A."/>
            <person name="Tasca T."/>
            <person name="Bogo M.R."/>
            <person name="de Souza W."/>
        </authorList>
    </citation>
    <scope>NUCLEOTIDE SEQUENCE [LARGE SCALE GENOMIC DNA]</scope>
    <source>
        <strain evidence="2">K</strain>
    </source>
</reference>
<evidence type="ECO:0000256" key="1">
    <source>
        <dbReference type="SAM" id="Phobius"/>
    </source>
</evidence>
<dbReference type="GeneID" id="94847116"/>
<feature type="transmembrane region" description="Helical" evidence="1">
    <location>
        <begin position="142"/>
        <end position="164"/>
    </location>
</feature>
<keyword evidence="3" id="KW-1185">Reference proteome</keyword>
<sequence length="715" mass="84080">MLCENPHLYSMNLFFSPSEFNYEDNLIKLHDTVNYISKFDKISFSHNDYLKSFSSEVLRVSCSSRALNLLRLRLFESFDFFDSPSFNDMFQCVDKNPEKVIGHFNHRFSQALTLLILKIHRDMKGFSNQVLKMLKFDPTLNFVFAYSTFPAIFGYFTIDVFSNLAGDFLINLIQNDFNESMKMILNPLIASYFISNHQFIYYLWHLFENRVQKKTKNVDEAFNVFCDCLKLCVIHLSHKHSIVLSIYSSIDTANCISLLYTDVFAQTYKEKFFLLNSSDNYFYNYLIELSNNPLNDTPRSILSILTKTAQRNSTIINDDIISQVKKMPIVMSDRDLCTIIEIYQSDKSVADINLLSKSTSILFKRGYLPFYVDIILPIQHKNEPNNEQLKNEENNVHDLSRMFLRYQNYAKIENKNFLKILENHFSVNNFEKYSLNRYVNEFSRQIDELDFILNLKLTINKLKRERKNINFVKDLLMIQFAEGHAKSILQIGKKTHLHSNYNLICKKLFSDSHTQTPTSIFFATCIQAMNLFKMTKIRGANELSAAYTRYSSDTLLKNVHSWTSENPFLAKNLIYYIHYIRNTIDLQYGYRVYYLLNFMKSLKNYVNFVDSKTEYNSFVNGNYKASFSRKRCNLTKSRELFQNMFNLVIEEANSREVIATMLSLNVLFINLKKLTIPAPFRDIEKLQDLFNTFVTLISDDKCLLNSFSNIKLKRF</sequence>
<comment type="caution">
    <text evidence="2">The sequence shown here is derived from an EMBL/GenBank/DDBJ whole genome shotgun (WGS) entry which is preliminary data.</text>
</comment>
<dbReference type="RefSeq" id="XP_068347916.1">
    <property type="nucleotide sequence ID" value="XM_068512412.1"/>
</dbReference>
<organism evidence="2 3">
    <name type="scientific">Tritrichomonas foetus</name>
    <dbReference type="NCBI Taxonomy" id="1144522"/>
    <lineage>
        <taxon>Eukaryota</taxon>
        <taxon>Metamonada</taxon>
        <taxon>Parabasalia</taxon>
        <taxon>Tritrichomonadida</taxon>
        <taxon>Tritrichomonadidae</taxon>
        <taxon>Tritrichomonas</taxon>
    </lineage>
</organism>
<evidence type="ECO:0000313" key="2">
    <source>
        <dbReference type="EMBL" id="OHS94779.1"/>
    </source>
</evidence>
<proteinExistence type="predicted"/>
<name>A0A1J4JAU9_9EUKA</name>
<accession>A0A1J4JAU9</accession>
<feature type="transmembrane region" description="Helical" evidence="1">
    <location>
        <begin position="184"/>
        <end position="204"/>
    </location>
</feature>
<gene>
    <name evidence="2" type="ORF">TRFO_39051</name>
</gene>
<protein>
    <submittedName>
        <fullName evidence="2">Uncharacterized protein</fullName>
    </submittedName>
</protein>
<keyword evidence="1" id="KW-1133">Transmembrane helix</keyword>
<dbReference type="AlphaFoldDB" id="A0A1J4JAU9"/>
<keyword evidence="1" id="KW-0812">Transmembrane</keyword>